<evidence type="ECO:0000256" key="3">
    <source>
        <dbReference type="ARBA" id="ARBA00022884"/>
    </source>
</evidence>
<dbReference type="GO" id="GO:0001732">
    <property type="term" value="P:formation of cytoplasmic translation initiation complex"/>
    <property type="evidence" value="ECO:0007669"/>
    <property type="project" value="TreeGrafter"/>
</dbReference>
<feature type="compositionally biased region" description="Low complexity" evidence="6">
    <location>
        <begin position="974"/>
        <end position="987"/>
    </location>
</feature>
<dbReference type="AlphaFoldDB" id="A0A5J4YJU1"/>
<feature type="compositionally biased region" description="Low complexity" evidence="6">
    <location>
        <begin position="950"/>
        <end position="966"/>
    </location>
</feature>
<evidence type="ECO:0000259" key="7">
    <source>
        <dbReference type="PROSITE" id="PS50250"/>
    </source>
</evidence>
<protein>
    <submittedName>
        <fullName evidence="8">Eukaryotic translation initiation factor 3 subunit A</fullName>
    </submittedName>
</protein>
<evidence type="ECO:0000256" key="6">
    <source>
        <dbReference type="SAM" id="MobiDB-lite"/>
    </source>
</evidence>
<gene>
    <name evidence="8" type="ORF">FVE85_9743</name>
</gene>
<evidence type="ECO:0000313" key="8">
    <source>
        <dbReference type="EMBL" id="KAA8491696.1"/>
    </source>
</evidence>
<dbReference type="Gene3D" id="4.10.860.10">
    <property type="entry name" value="UVR domain"/>
    <property type="match status" value="1"/>
</dbReference>
<dbReference type="Gene3D" id="1.25.40.860">
    <property type="match status" value="2"/>
</dbReference>
<dbReference type="OrthoDB" id="18884at2759"/>
<keyword evidence="1" id="KW-0963">Cytoplasm</keyword>
<comment type="caution">
    <text evidence="8">The sequence shown here is derived from an EMBL/GenBank/DDBJ whole genome shotgun (WGS) entry which is preliminary data.</text>
</comment>
<name>A0A5J4YJU1_PORPP</name>
<dbReference type="PANTHER" id="PTHR14005:SF0">
    <property type="entry name" value="EUKARYOTIC TRANSLATION INITIATION FACTOR 3 SUBUNIT A"/>
    <property type="match status" value="1"/>
</dbReference>
<reference evidence="9" key="1">
    <citation type="journal article" date="2019" name="Nat. Commun.">
        <title>Expansion of phycobilisome linker gene families in mesophilic red algae.</title>
        <authorList>
            <person name="Lee J."/>
            <person name="Kim D."/>
            <person name="Bhattacharya D."/>
            <person name="Yoon H.S."/>
        </authorList>
    </citation>
    <scope>NUCLEOTIDE SEQUENCE [LARGE SCALE GENOMIC DNA]</scope>
    <source>
        <strain evidence="9">CCMP 1328</strain>
    </source>
</reference>
<dbReference type="Pfam" id="PF22591">
    <property type="entry name" value="eIF3a_PCI_TPR-like"/>
    <property type="match status" value="1"/>
</dbReference>
<feature type="coiled-coil region" evidence="5">
    <location>
        <begin position="743"/>
        <end position="770"/>
    </location>
</feature>
<proteinExistence type="predicted"/>
<dbReference type="Pfam" id="PF01399">
    <property type="entry name" value="PCI"/>
    <property type="match status" value="1"/>
</dbReference>
<feature type="compositionally biased region" description="Low complexity" evidence="6">
    <location>
        <begin position="924"/>
        <end position="941"/>
    </location>
</feature>
<dbReference type="GO" id="GO:0043614">
    <property type="term" value="C:multi-eIF complex"/>
    <property type="evidence" value="ECO:0007669"/>
    <property type="project" value="TreeGrafter"/>
</dbReference>
<feature type="compositionally biased region" description="Low complexity" evidence="6">
    <location>
        <begin position="1011"/>
        <end position="1041"/>
    </location>
</feature>
<accession>A0A5J4YJU1</accession>
<dbReference type="EMBL" id="VRMN01000012">
    <property type="protein sequence ID" value="KAA8491696.1"/>
    <property type="molecule type" value="Genomic_DNA"/>
</dbReference>
<dbReference type="InterPro" id="IPR000717">
    <property type="entry name" value="PCI_dom"/>
</dbReference>
<feature type="region of interest" description="Disordered" evidence="6">
    <location>
        <begin position="630"/>
        <end position="660"/>
    </location>
</feature>
<dbReference type="PANTHER" id="PTHR14005">
    <property type="entry name" value="EUKARYOTIC TRANSLATION INITIATION FACTOR 3, THETA SUBUNIT"/>
    <property type="match status" value="1"/>
</dbReference>
<feature type="region of interest" description="Disordered" evidence="6">
    <location>
        <begin position="848"/>
        <end position="1052"/>
    </location>
</feature>
<keyword evidence="3" id="KW-0694">RNA-binding</keyword>
<dbReference type="InterPro" id="IPR054711">
    <property type="entry name" value="eIF3a_PCI_TPR-like"/>
</dbReference>
<dbReference type="GO" id="GO:0071540">
    <property type="term" value="C:eukaryotic translation initiation factor 3 complex, eIF3e"/>
    <property type="evidence" value="ECO:0007669"/>
    <property type="project" value="TreeGrafter"/>
</dbReference>
<evidence type="ECO:0000256" key="4">
    <source>
        <dbReference type="ARBA" id="ARBA00022917"/>
    </source>
</evidence>
<dbReference type="OMA" id="EHITNKR"/>
<evidence type="ECO:0000256" key="5">
    <source>
        <dbReference type="SAM" id="Coils"/>
    </source>
</evidence>
<sequence>MSRYGGMRSWNWNPRQPPGGIKPENALSRADQLILVGQKERACTILYEIITDNQNRKRTWSKMYEGIMIKLMSLCVELRRAPMVKEALHKYRALCSVAGFVSLDEVVRKLVHEAEVYTEAARKSVEDSFAITSEADVDLEGEIGVETVENLLMEAAGEELSKERVDRQQVVPWMRFMWEVYRVVLDIVKSSAKLETCYHDIAARAFGFCQRYSRFLEFRRLCDMMRQHLGNLLKMPRAKWDVKPTKPSISDVQLTNPETMQRFLDIRFIQLDTAMSLQHWGEAQRTIDDIHMLLTVSKKNPRASTLSKYYEQLKQVFWVSKNLLFHACATSRLYNLQIKQNKNLTMAEARLMASQLLLAVLIIPAFDSQTAVLSEGGEMMLGAGGVLVGMGEENDARLKRTAALLGYNYSSGPVQRSQLVAEITQRDLPSQCFEELTDLFALIEGDELSPTTMAKKLEPILAFIEGNEHLKEYAEGLRRIASFRLLVQLSKVYSVMRLDRLQTIFSFTTMDQVEQITLEALKTRSLSMRIDYQTQCMRFDSAASFADTMRADLGELATRLTRATQLMAKEGAQAPPPPALAMQQENAKAYMMKAVKIARLRAAAEHEAVLQRKAMIEQRKEEQENAILELERETRRKQEQERAAREAEERRRNEEEMRRRDIERRARELEQKEQAELRALKAEIEAKRMAEKSGDKTGENGLPAHQNLPVGADLIIEDSATASGKKGESGELLNREMILTKKREEEIKAKKQLEKKYQQLAKKIDYLRRAESEVSRPYVQEQFEVAKQERMRLATLAHEQILQEAKQRHELDVAEKRRTLRMLDDLKFLEDQLEVQVGAQLEAWVSKETRERQEAIRRAREEKERAEEAERREREEREQREREEAEERERKQREEEEKRQLDEAAAADRRRVQERLESKKQTYVPPASRAAPGVGAAPASSEPYKTPVRASAAESVVGTSSSSGFGFRERERAPATATSAFGSSSFAARDRGEAPRGVGGGFVQGQGAPGSGSAPGSKPSGGWQPPSTAAPAAGSAPSSRPRFINSKLNPKT</sequence>
<keyword evidence="5" id="KW-0175">Coiled coil</keyword>
<feature type="domain" description="PCI" evidence="7">
    <location>
        <begin position="349"/>
        <end position="544"/>
    </location>
</feature>
<dbReference type="GO" id="GO:0003743">
    <property type="term" value="F:translation initiation factor activity"/>
    <property type="evidence" value="ECO:0007669"/>
    <property type="project" value="UniProtKB-KW"/>
</dbReference>
<dbReference type="InterPro" id="IPR027512">
    <property type="entry name" value="EIF3A"/>
</dbReference>
<organism evidence="8 9">
    <name type="scientific">Porphyridium purpureum</name>
    <name type="common">Red alga</name>
    <name type="synonym">Porphyridium cruentum</name>
    <dbReference type="NCBI Taxonomy" id="35688"/>
    <lineage>
        <taxon>Eukaryota</taxon>
        <taxon>Rhodophyta</taxon>
        <taxon>Bangiophyceae</taxon>
        <taxon>Porphyridiales</taxon>
        <taxon>Porphyridiaceae</taxon>
        <taxon>Porphyridium</taxon>
    </lineage>
</organism>
<dbReference type="GO" id="GO:0002188">
    <property type="term" value="P:translation reinitiation"/>
    <property type="evidence" value="ECO:0007669"/>
    <property type="project" value="TreeGrafter"/>
</dbReference>
<dbReference type="GO" id="GO:0003729">
    <property type="term" value="F:mRNA binding"/>
    <property type="evidence" value="ECO:0007669"/>
    <property type="project" value="TreeGrafter"/>
</dbReference>
<evidence type="ECO:0000256" key="2">
    <source>
        <dbReference type="ARBA" id="ARBA00022540"/>
    </source>
</evidence>
<evidence type="ECO:0000256" key="1">
    <source>
        <dbReference type="ARBA" id="ARBA00022490"/>
    </source>
</evidence>
<dbReference type="PROSITE" id="PS50250">
    <property type="entry name" value="PCI"/>
    <property type="match status" value="1"/>
</dbReference>
<dbReference type="GO" id="GO:0071541">
    <property type="term" value="C:eukaryotic translation initiation factor 3 complex, eIF3m"/>
    <property type="evidence" value="ECO:0007669"/>
    <property type="project" value="TreeGrafter"/>
</dbReference>
<feature type="compositionally biased region" description="Basic and acidic residues" evidence="6">
    <location>
        <begin position="848"/>
        <end position="920"/>
    </location>
</feature>
<feature type="compositionally biased region" description="Gly residues" evidence="6">
    <location>
        <begin position="997"/>
        <end position="1010"/>
    </location>
</feature>
<keyword evidence="9" id="KW-1185">Reference proteome</keyword>
<keyword evidence="2 8" id="KW-0396">Initiation factor</keyword>
<evidence type="ECO:0000313" key="9">
    <source>
        <dbReference type="Proteomes" id="UP000324585"/>
    </source>
</evidence>
<keyword evidence="4" id="KW-0648">Protein biosynthesis</keyword>
<dbReference type="Proteomes" id="UP000324585">
    <property type="component" value="Unassembled WGS sequence"/>
</dbReference>